<feature type="transmembrane region" description="Helical" evidence="6">
    <location>
        <begin position="342"/>
        <end position="370"/>
    </location>
</feature>
<feature type="compositionally biased region" description="Basic and acidic residues" evidence="5">
    <location>
        <begin position="784"/>
        <end position="794"/>
    </location>
</feature>
<reference evidence="8 9" key="1">
    <citation type="journal article" date="2020" name="Nature">
        <title>Six reference-quality genomes reveal evolution of bat adaptations.</title>
        <authorList>
            <person name="Jebb D."/>
            <person name="Huang Z."/>
            <person name="Pippel M."/>
            <person name="Hughes G.M."/>
            <person name="Lavrichenko K."/>
            <person name="Devanna P."/>
            <person name="Winkler S."/>
            <person name="Jermiin L.S."/>
            <person name="Skirmuntt E.C."/>
            <person name="Katzourakis A."/>
            <person name="Burkitt-Gray L."/>
            <person name="Ray D.A."/>
            <person name="Sullivan K.A.M."/>
            <person name="Roscito J.G."/>
            <person name="Kirilenko B.M."/>
            <person name="Davalos L.M."/>
            <person name="Corthals A.P."/>
            <person name="Power M.L."/>
            <person name="Jones G."/>
            <person name="Ransome R.D."/>
            <person name="Dechmann D.K.N."/>
            <person name="Locatelli A.G."/>
            <person name="Puechmaille S.J."/>
            <person name="Fedrigo O."/>
            <person name="Jarvis E.D."/>
            <person name="Hiller M."/>
            <person name="Vernes S.C."/>
            <person name="Myers E.W."/>
            <person name="Teeling E.C."/>
        </authorList>
    </citation>
    <scope>NUCLEOTIDE SEQUENCE [LARGE SCALE GENOMIC DNA]</scope>
    <source>
        <strain evidence="8">MMolMol1</strain>
        <tissue evidence="8">Muscle</tissue>
    </source>
</reference>
<protein>
    <submittedName>
        <fullName evidence="8">Solute carrier family 26 member 8</fullName>
    </submittedName>
</protein>
<feature type="transmembrane region" description="Helical" evidence="6">
    <location>
        <begin position="253"/>
        <end position="271"/>
    </location>
</feature>
<evidence type="ECO:0000256" key="1">
    <source>
        <dbReference type="ARBA" id="ARBA00004141"/>
    </source>
</evidence>
<accession>A0A7J8GU58</accession>
<dbReference type="FunCoup" id="A0A7J8GU58">
    <property type="interactions" value="38"/>
</dbReference>
<feature type="transmembrane region" description="Helical" evidence="6">
    <location>
        <begin position="594"/>
        <end position="623"/>
    </location>
</feature>
<dbReference type="InterPro" id="IPR001902">
    <property type="entry name" value="SLC26A/SulP_fam"/>
</dbReference>
<keyword evidence="2 6" id="KW-0812">Transmembrane</keyword>
<dbReference type="InterPro" id="IPR002645">
    <property type="entry name" value="STAS_dom"/>
</dbReference>
<dbReference type="AlphaFoldDB" id="A0A7J8GU58"/>
<feature type="compositionally biased region" description="Pro residues" evidence="5">
    <location>
        <begin position="50"/>
        <end position="72"/>
    </location>
</feature>
<dbReference type="Gene3D" id="3.30.750.24">
    <property type="entry name" value="STAS domain"/>
    <property type="match status" value="1"/>
</dbReference>
<sequence length="1066" mass="119752">MREENGRSSSHEKTATAGDQRKELGSQTWKLGDTVRAFHGPGRNRERGQAPPPPRCPCSPTSPPLCPPPPAGTPAGSAATVREPPAPCLQRRQPGLDSGAACPRGTGMMQPERSIHGFDSKYRDSYFTYDVKRDVYNEETFQQEHRRKSASSGNFDIDITTFRHHVQCRCSWNKFLKCMLMVFPFLEWMCFYRFKDWLLGDLLAGINVGIVQVPQVLTLSLLARQLIPPLNVSYAAFCSSVIYVIFGSCHQMSIGSFFLVSALMINVLKVYPFNSGHLVLGTFVKQDFTNPYFFTAYNRSLSVVASTTFLTGLIQLSMGMLGFGFLATYLPEAAISAYLTAAALHIILSQLTCILGIMISFHAGPIAFFYNIVNYCMSLPKANSTSILLFLTAVVALRINKCIRISFNRYPLEFPMEIFLVVGFSAIANKIRLATETSRTLIEMIPYSFLFPVNPDLNNIREIILDAFSLALVSSALLIFLGRKFGNFHNYNINFNQDLITIGLCNVVSSFFRSYVFTGGVIRTIIQDKSGGRQQFASLVGAGVMLLLMVKVGPFFYKLPNAVLAGIIVSNVIPYLENIYYLPSLWRQNQYDCIIWMVTFSSAIFLGLDIGLLVSIAFAFFMITVQSHRTNILLLGQIPNTNIYRSCNDYREIITIPGVKIFQCCSSITFVNVYRLKRKLLQEVDMIRVPLKEEEMYRLFGDRDASREGKICLCFCNCDELEPPPRVVYTERYENKQNHKASSVNLVRCTRLDSQNSQPSSSEQIPYTSSATLQRKQGQDYEEVEKAWIPEDPSRNNSMPLAEASDNQVGNTSAIPCSESSLLPSTHTIILDFSMVHFVDSRASIVLRQMCNAFYNANILVLIAGSDSSVVRAFERNDFFDAGITKAQLFLTLHDAVLFALSRKFQEPSELSTDESETVIQETYSETDKDAESPHNISSSLLEIPKNVSPGFAKMLRPAVVEESELDLEPVTESEPEIGLDLDHEMEPESELEPETEPEPEPEPETELELEFEPEPSPKYRPRSQTFPHKYWSSNSPSQLRTWSVDKKGVLHTNSYSPKEGDTEDP</sequence>
<feature type="domain" description="STAS" evidence="7">
    <location>
        <begin position="649"/>
        <end position="900"/>
    </location>
</feature>
<proteinExistence type="predicted"/>
<name>A0A7J8GU58_MOLMO</name>
<evidence type="ECO:0000256" key="5">
    <source>
        <dbReference type="SAM" id="MobiDB-lite"/>
    </source>
</evidence>
<keyword evidence="9" id="KW-1185">Reference proteome</keyword>
<feature type="compositionally biased region" description="Acidic residues" evidence="5">
    <location>
        <begin position="964"/>
        <end position="980"/>
    </location>
</feature>
<feature type="compositionally biased region" description="Acidic residues" evidence="5">
    <location>
        <begin position="988"/>
        <end position="1014"/>
    </location>
</feature>
<comment type="subcellular location">
    <subcellularLocation>
        <location evidence="1">Membrane</location>
        <topology evidence="1">Multi-pass membrane protein</topology>
    </subcellularLocation>
</comment>
<dbReference type="GO" id="GO:0016020">
    <property type="term" value="C:membrane"/>
    <property type="evidence" value="ECO:0007669"/>
    <property type="project" value="UniProtKB-SubCell"/>
</dbReference>
<evidence type="ECO:0000256" key="6">
    <source>
        <dbReference type="SAM" id="Phobius"/>
    </source>
</evidence>
<dbReference type="PANTHER" id="PTHR11814">
    <property type="entry name" value="SULFATE TRANSPORTER"/>
    <property type="match status" value="1"/>
</dbReference>
<comment type="caution">
    <text evidence="8">The sequence shown here is derived from an EMBL/GenBank/DDBJ whole genome shotgun (WGS) entry which is preliminary data.</text>
</comment>
<keyword evidence="4 6" id="KW-0472">Membrane</keyword>
<dbReference type="SUPFAM" id="SSF52091">
    <property type="entry name" value="SpoIIaa-like"/>
    <property type="match status" value="1"/>
</dbReference>
<gene>
    <name evidence="8" type="ORF">HJG59_016717</name>
</gene>
<dbReference type="Proteomes" id="UP000550707">
    <property type="component" value="Unassembled WGS sequence"/>
</dbReference>
<feature type="transmembrane region" description="Helical" evidence="6">
    <location>
        <begin position="563"/>
        <end position="582"/>
    </location>
</feature>
<dbReference type="Pfam" id="PF00916">
    <property type="entry name" value="Sulfate_transp"/>
    <property type="match status" value="1"/>
</dbReference>
<organism evidence="8 9">
    <name type="scientific">Molossus molossus</name>
    <name type="common">Pallas' mastiff bat</name>
    <name type="synonym">Vespertilio molossus</name>
    <dbReference type="NCBI Taxonomy" id="27622"/>
    <lineage>
        <taxon>Eukaryota</taxon>
        <taxon>Metazoa</taxon>
        <taxon>Chordata</taxon>
        <taxon>Craniata</taxon>
        <taxon>Vertebrata</taxon>
        <taxon>Euteleostomi</taxon>
        <taxon>Mammalia</taxon>
        <taxon>Eutheria</taxon>
        <taxon>Laurasiatheria</taxon>
        <taxon>Chiroptera</taxon>
        <taxon>Yangochiroptera</taxon>
        <taxon>Molossidae</taxon>
        <taxon>Molossus</taxon>
    </lineage>
</organism>
<feature type="transmembrane region" description="Helical" evidence="6">
    <location>
        <begin position="226"/>
        <end position="246"/>
    </location>
</feature>
<evidence type="ECO:0000313" key="9">
    <source>
        <dbReference type="Proteomes" id="UP000550707"/>
    </source>
</evidence>
<feature type="compositionally biased region" description="Basic and acidic residues" evidence="5">
    <location>
        <begin position="1"/>
        <end position="24"/>
    </location>
</feature>
<dbReference type="Pfam" id="PF01740">
    <property type="entry name" value="STAS"/>
    <property type="match status" value="1"/>
</dbReference>
<feature type="region of interest" description="Disordered" evidence="5">
    <location>
        <begin position="910"/>
        <end position="936"/>
    </location>
</feature>
<dbReference type="EMBL" id="JACASF010000008">
    <property type="protein sequence ID" value="KAF6463139.1"/>
    <property type="molecule type" value="Genomic_DNA"/>
</dbReference>
<feature type="compositionally biased region" description="Polar residues" evidence="5">
    <location>
        <begin position="1023"/>
        <end position="1042"/>
    </location>
</feature>
<evidence type="ECO:0000313" key="8">
    <source>
        <dbReference type="EMBL" id="KAF6463139.1"/>
    </source>
</evidence>
<evidence type="ECO:0000256" key="4">
    <source>
        <dbReference type="ARBA" id="ARBA00023136"/>
    </source>
</evidence>
<feature type="compositionally biased region" description="Polar residues" evidence="5">
    <location>
        <begin position="753"/>
        <end position="776"/>
    </location>
</feature>
<dbReference type="GO" id="GO:0055085">
    <property type="term" value="P:transmembrane transport"/>
    <property type="evidence" value="ECO:0007669"/>
    <property type="project" value="InterPro"/>
</dbReference>
<feature type="transmembrane region" description="Helical" evidence="6">
    <location>
        <begin position="309"/>
        <end position="330"/>
    </location>
</feature>
<dbReference type="InterPro" id="IPR011547">
    <property type="entry name" value="SLC26A/SulP_dom"/>
</dbReference>
<evidence type="ECO:0000256" key="3">
    <source>
        <dbReference type="ARBA" id="ARBA00022989"/>
    </source>
</evidence>
<feature type="region of interest" description="Disordered" evidence="5">
    <location>
        <begin position="964"/>
        <end position="1066"/>
    </location>
</feature>
<feature type="region of interest" description="Disordered" evidence="5">
    <location>
        <begin position="753"/>
        <end position="813"/>
    </location>
</feature>
<evidence type="ECO:0000259" key="7">
    <source>
        <dbReference type="PROSITE" id="PS50801"/>
    </source>
</evidence>
<evidence type="ECO:0000256" key="2">
    <source>
        <dbReference type="ARBA" id="ARBA00022692"/>
    </source>
</evidence>
<dbReference type="InterPro" id="IPR036513">
    <property type="entry name" value="STAS_dom_sf"/>
</dbReference>
<feature type="transmembrane region" description="Helical" evidence="6">
    <location>
        <begin position="382"/>
        <end position="400"/>
    </location>
</feature>
<keyword evidence="3 6" id="KW-1133">Transmembrane helix</keyword>
<dbReference type="CDD" id="cd07042">
    <property type="entry name" value="STAS_SulP_like_sulfate_transporter"/>
    <property type="match status" value="1"/>
</dbReference>
<dbReference type="PROSITE" id="PS50801">
    <property type="entry name" value="STAS"/>
    <property type="match status" value="1"/>
</dbReference>
<feature type="region of interest" description="Disordered" evidence="5">
    <location>
        <begin position="1"/>
        <end position="110"/>
    </location>
</feature>
<feature type="transmembrane region" description="Helical" evidence="6">
    <location>
        <begin position="536"/>
        <end position="557"/>
    </location>
</feature>
<feature type="transmembrane region" description="Helical" evidence="6">
    <location>
        <begin position="463"/>
        <end position="481"/>
    </location>
</feature>
<feature type="compositionally biased region" description="Polar residues" evidence="5">
    <location>
        <begin position="795"/>
        <end position="813"/>
    </location>
</feature>
<dbReference type="InParanoid" id="A0A7J8GU58"/>